<keyword evidence="5" id="KW-1185">Reference proteome</keyword>
<keyword evidence="2" id="KW-0012">Acyltransferase</keyword>
<dbReference type="SUPFAM" id="SSF55729">
    <property type="entry name" value="Acyl-CoA N-acyltransferases (Nat)"/>
    <property type="match status" value="2"/>
</dbReference>
<feature type="domain" description="N-acetyltransferase" evidence="3">
    <location>
        <begin position="9"/>
        <end position="150"/>
    </location>
</feature>
<comment type="caution">
    <text evidence="4">The sequence shown here is derived from an EMBL/GenBank/DDBJ whole genome shotgun (WGS) entry which is preliminary data.</text>
</comment>
<evidence type="ECO:0000259" key="3">
    <source>
        <dbReference type="PROSITE" id="PS51186"/>
    </source>
</evidence>
<dbReference type="InterPro" id="IPR016181">
    <property type="entry name" value="Acyl_CoA_acyltransferase"/>
</dbReference>
<accession>A0ABQ3V5L8</accession>
<evidence type="ECO:0000256" key="1">
    <source>
        <dbReference type="ARBA" id="ARBA00022679"/>
    </source>
</evidence>
<gene>
    <name evidence="4" type="ORF">KSB_89810</name>
</gene>
<dbReference type="CDD" id="cd04301">
    <property type="entry name" value="NAT_SF"/>
    <property type="match status" value="2"/>
</dbReference>
<proteinExistence type="predicted"/>
<dbReference type="InterPro" id="IPR050832">
    <property type="entry name" value="Bact_Acetyltransf"/>
</dbReference>
<dbReference type="Proteomes" id="UP000654345">
    <property type="component" value="Unassembled WGS sequence"/>
</dbReference>
<dbReference type="PANTHER" id="PTHR43877:SF2">
    <property type="entry name" value="AMINOALKYLPHOSPHONATE N-ACETYLTRANSFERASE-RELATED"/>
    <property type="match status" value="1"/>
</dbReference>
<keyword evidence="1" id="KW-0808">Transferase</keyword>
<dbReference type="PANTHER" id="PTHR43877">
    <property type="entry name" value="AMINOALKYLPHOSPHONATE N-ACETYLTRANSFERASE-RELATED-RELATED"/>
    <property type="match status" value="1"/>
</dbReference>
<dbReference type="RefSeq" id="WP_201376607.1">
    <property type="nucleotide sequence ID" value="NZ_BNJG01000005.1"/>
</dbReference>
<dbReference type="Pfam" id="PF00583">
    <property type="entry name" value="Acetyltransf_1"/>
    <property type="match status" value="2"/>
</dbReference>
<feature type="domain" description="N-acetyltransferase" evidence="3">
    <location>
        <begin position="160"/>
        <end position="299"/>
    </location>
</feature>
<evidence type="ECO:0000313" key="5">
    <source>
        <dbReference type="Proteomes" id="UP000654345"/>
    </source>
</evidence>
<evidence type="ECO:0000313" key="4">
    <source>
        <dbReference type="EMBL" id="GHO60506.1"/>
    </source>
</evidence>
<reference evidence="4 5" key="1">
    <citation type="journal article" date="2021" name="Int. J. Syst. Evol. Microbiol.">
        <title>Reticulibacter mediterranei gen. nov., sp. nov., within the new family Reticulibacteraceae fam. nov., and Ktedonospora formicarum gen. nov., sp. nov., Ktedonobacter robiniae sp. nov., Dictyobacter formicarum sp. nov. and Dictyobacter arantiisoli sp. nov., belonging to the class Ktedonobacteria.</title>
        <authorList>
            <person name="Yabe S."/>
            <person name="Zheng Y."/>
            <person name="Wang C.M."/>
            <person name="Sakai Y."/>
            <person name="Abe K."/>
            <person name="Yokota A."/>
            <person name="Donadio S."/>
            <person name="Cavaletti L."/>
            <person name="Monciardini P."/>
        </authorList>
    </citation>
    <scope>NUCLEOTIDE SEQUENCE [LARGE SCALE GENOMIC DNA]</scope>
    <source>
        <strain evidence="4 5">SOSP1-30</strain>
    </source>
</reference>
<name>A0ABQ3V5L8_9CHLR</name>
<dbReference type="EMBL" id="BNJG01000005">
    <property type="protein sequence ID" value="GHO60506.1"/>
    <property type="molecule type" value="Genomic_DNA"/>
</dbReference>
<organism evidence="4 5">
    <name type="scientific">Ktedonobacter robiniae</name>
    <dbReference type="NCBI Taxonomy" id="2778365"/>
    <lineage>
        <taxon>Bacteria</taxon>
        <taxon>Bacillati</taxon>
        <taxon>Chloroflexota</taxon>
        <taxon>Ktedonobacteria</taxon>
        <taxon>Ktedonobacterales</taxon>
        <taxon>Ktedonobacteraceae</taxon>
        <taxon>Ktedonobacter</taxon>
    </lineage>
</organism>
<sequence length="300" mass="33517">MNQRSVTGEIKTEVTASDRANIARLIEDYRLYEGVDCLVSLEEMLAPSGNKPAQLLHYQGDTLTGFTYLQHLRPDSEIEIYGMVHPDHRRKGVGTTLFEAAKAVWRRRGASGLLLVCDGALPSGKAFASANRGEYRFSEHRMVLDPANIKRPQWSQGQQVQFRRAEATEVPILTHLVSQAFEASEEAMENWITEAISADNQRFYIGLLDGLPIGSLRTVSIGEQIDIVTFGVLPPYRGRGYGRQMLLAIVDLLLEEHWPNIALDVETKNANALGLYESCGFRTIRTCDYYQVIEGGPARS</sequence>
<dbReference type="PROSITE" id="PS51186">
    <property type="entry name" value="GNAT"/>
    <property type="match status" value="2"/>
</dbReference>
<dbReference type="InterPro" id="IPR000182">
    <property type="entry name" value="GNAT_dom"/>
</dbReference>
<protein>
    <submittedName>
        <fullName evidence="4">Acetyltransferase</fullName>
    </submittedName>
</protein>
<dbReference type="Gene3D" id="3.40.630.30">
    <property type="match status" value="1"/>
</dbReference>
<evidence type="ECO:0000256" key="2">
    <source>
        <dbReference type="ARBA" id="ARBA00023315"/>
    </source>
</evidence>